<dbReference type="Gene3D" id="2.160.20.10">
    <property type="entry name" value="Single-stranded right-handed beta-helix, Pectin lyase-like"/>
    <property type="match status" value="1"/>
</dbReference>
<dbReference type="EMBL" id="RPDH01000002">
    <property type="protein sequence ID" value="RPE09284.1"/>
    <property type="molecule type" value="Genomic_DNA"/>
</dbReference>
<dbReference type="AlphaFoldDB" id="A0A3N4QC05"/>
<sequence>MSGIQTTHRLKQCRNKTQVTDTRRKQMKKYIQAGVKLWCIWMMCGWNASFAQTPVTVRLSAGGADRAIQSAIEKAQKNGSREVYLPAGHYLISRAIRIPSDFTLRASKDAYIELKKGSNQCLLQNEDLINGNRNITVTGGRWNGNGWSQTRTIRDKVEHSEFCFGMFFYKVKRLEVAAMQIDSTRSWGIAYMECDTVHVHDIHFQQNPFRDGRQTSALMQNGDGVTGGGNDVLIENISGFTNDDLVAFAAGGASFQGKMSPFPACDYKNITVRNIFPQHIYDSIPTLKAVAFYTFEHRTVANITIENVQGNTAAASVLFYSLFDKVGYFRNVRVSKVSGANVYARAAHPDLPKVYGVICVKHSVIDSISFHDISRTETQYANPQFLFDGTTVIDRLEIGNVRILHKNIPGNLFLHAEHATIRNSSITAIKISPL</sequence>
<feature type="domain" description="Rhamnogalacturonase A/B/Epimerase-like pectate lyase" evidence="1">
    <location>
        <begin position="65"/>
        <end position="242"/>
    </location>
</feature>
<evidence type="ECO:0000259" key="1">
    <source>
        <dbReference type="Pfam" id="PF12708"/>
    </source>
</evidence>
<reference evidence="2 3" key="1">
    <citation type="submission" date="2018-11" db="EMBL/GenBank/DDBJ databases">
        <title>Chitinophaga lutea sp.nov., isolate from arsenic contaminated soil.</title>
        <authorList>
            <person name="Zong Y."/>
        </authorList>
    </citation>
    <scope>NUCLEOTIDE SEQUENCE [LARGE SCALE GENOMIC DNA]</scope>
    <source>
        <strain evidence="2 3">ZY74</strain>
    </source>
</reference>
<gene>
    <name evidence="2" type="ORF">EGT74_19995</name>
</gene>
<name>A0A3N4QC05_9BACT</name>
<accession>A0A3N4QC05</accession>
<dbReference type="InterPro" id="IPR024535">
    <property type="entry name" value="RHGA/B-epi-like_pectate_lyase"/>
</dbReference>
<dbReference type="Pfam" id="PF12708">
    <property type="entry name" value="Pect-lyase_RHGA_epim"/>
    <property type="match status" value="1"/>
</dbReference>
<dbReference type="InterPro" id="IPR011050">
    <property type="entry name" value="Pectin_lyase_fold/virulence"/>
</dbReference>
<dbReference type="InterPro" id="IPR012334">
    <property type="entry name" value="Pectin_lyas_fold"/>
</dbReference>
<evidence type="ECO:0000313" key="3">
    <source>
        <dbReference type="Proteomes" id="UP000278351"/>
    </source>
</evidence>
<evidence type="ECO:0000313" key="2">
    <source>
        <dbReference type="EMBL" id="RPE09284.1"/>
    </source>
</evidence>
<proteinExistence type="predicted"/>
<keyword evidence="3" id="KW-1185">Reference proteome</keyword>
<protein>
    <recommendedName>
        <fullName evidence="1">Rhamnogalacturonase A/B/Epimerase-like pectate lyase domain-containing protein</fullName>
    </recommendedName>
</protein>
<dbReference type="Proteomes" id="UP000278351">
    <property type="component" value="Unassembled WGS sequence"/>
</dbReference>
<comment type="caution">
    <text evidence="2">The sequence shown here is derived from an EMBL/GenBank/DDBJ whole genome shotgun (WGS) entry which is preliminary data.</text>
</comment>
<dbReference type="SUPFAM" id="SSF51126">
    <property type="entry name" value="Pectin lyase-like"/>
    <property type="match status" value="1"/>
</dbReference>
<organism evidence="2 3">
    <name type="scientific">Chitinophaga lutea</name>
    <dbReference type="NCBI Taxonomy" id="2488634"/>
    <lineage>
        <taxon>Bacteria</taxon>
        <taxon>Pseudomonadati</taxon>
        <taxon>Bacteroidota</taxon>
        <taxon>Chitinophagia</taxon>
        <taxon>Chitinophagales</taxon>
        <taxon>Chitinophagaceae</taxon>
        <taxon>Chitinophaga</taxon>
    </lineage>
</organism>